<dbReference type="RefSeq" id="WP_130092480.1">
    <property type="nucleotide sequence ID" value="NZ_SETE01000001.1"/>
</dbReference>
<dbReference type="Proteomes" id="UP000293952">
    <property type="component" value="Unassembled WGS sequence"/>
</dbReference>
<organism evidence="1 2">
    <name type="scientific">Brumimicrobium glaciale</name>
    <dbReference type="NCBI Taxonomy" id="200475"/>
    <lineage>
        <taxon>Bacteria</taxon>
        <taxon>Pseudomonadati</taxon>
        <taxon>Bacteroidota</taxon>
        <taxon>Flavobacteriia</taxon>
        <taxon>Flavobacteriales</taxon>
        <taxon>Crocinitomicaceae</taxon>
        <taxon>Brumimicrobium</taxon>
    </lineage>
</organism>
<comment type="caution">
    <text evidence="1">The sequence shown here is derived from an EMBL/GenBank/DDBJ whole genome shotgun (WGS) entry which is preliminary data.</text>
</comment>
<gene>
    <name evidence="1" type="ORF">ERX46_03720</name>
</gene>
<dbReference type="EMBL" id="SETE01000001">
    <property type="protein sequence ID" value="RYM36115.1"/>
    <property type="molecule type" value="Genomic_DNA"/>
</dbReference>
<name>A0A4Q4KSR4_9FLAO</name>
<dbReference type="OrthoDB" id="1467629at2"/>
<proteinExistence type="predicted"/>
<evidence type="ECO:0000313" key="1">
    <source>
        <dbReference type="EMBL" id="RYM36115.1"/>
    </source>
</evidence>
<reference evidence="1 2" key="1">
    <citation type="submission" date="2019-02" db="EMBL/GenBank/DDBJ databases">
        <title>Genome sequence of the sea-ice species Brumimicrobium glaciale.</title>
        <authorList>
            <person name="Bowman J.P."/>
        </authorList>
    </citation>
    <scope>NUCLEOTIDE SEQUENCE [LARGE SCALE GENOMIC DNA]</scope>
    <source>
        <strain evidence="1 2">IC156</strain>
    </source>
</reference>
<dbReference type="AlphaFoldDB" id="A0A4Q4KSR4"/>
<accession>A0A4Q4KSR4</accession>
<keyword evidence="2" id="KW-1185">Reference proteome</keyword>
<sequence>MKTIKLLSLGLFVAGAMLFSSCKKEGCTNPTANNYDAKAKTSDGSCIYTAEVVFWFKENLSIALQNAEIKELNYSLNGEPLGKSGTDKFWEEAPECETAGTIKFSKELTKSNSEPFYCKIVDKEGVKLWEELITLDTDSCRIILLDSF</sequence>
<protein>
    <recommendedName>
        <fullName evidence="3">Lipoprotein</fullName>
    </recommendedName>
</protein>
<evidence type="ECO:0008006" key="3">
    <source>
        <dbReference type="Google" id="ProtNLM"/>
    </source>
</evidence>
<evidence type="ECO:0000313" key="2">
    <source>
        <dbReference type="Proteomes" id="UP000293952"/>
    </source>
</evidence>
<dbReference type="PROSITE" id="PS51257">
    <property type="entry name" value="PROKAR_LIPOPROTEIN"/>
    <property type="match status" value="1"/>
</dbReference>